<dbReference type="GO" id="GO:0003725">
    <property type="term" value="F:double-stranded RNA binding"/>
    <property type="evidence" value="ECO:0007669"/>
    <property type="project" value="InterPro"/>
</dbReference>
<dbReference type="SUPFAM" id="SSF55821">
    <property type="entry name" value="YrdC/RibB"/>
    <property type="match status" value="1"/>
</dbReference>
<name>A0A5R9GMS7_9PROT</name>
<keyword evidence="3" id="KW-1185">Reference proteome</keyword>
<dbReference type="InterPro" id="IPR017945">
    <property type="entry name" value="DHBP_synth_RibB-like_a/b_dom"/>
</dbReference>
<evidence type="ECO:0000313" key="3">
    <source>
        <dbReference type="Proteomes" id="UP000306585"/>
    </source>
</evidence>
<protein>
    <submittedName>
        <fullName evidence="2">Threonylcarbamoyl-AMP synthase</fullName>
    </submittedName>
</protein>
<dbReference type="PANTHER" id="PTHR42828:SF3">
    <property type="entry name" value="THREONYLCARBAMOYL-AMP SYNTHASE"/>
    <property type="match status" value="1"/>
</dbReference>
<dbReference type="Pfam" id="PF01300">
    <property type="entry name" value="Sua5_yciO_yrdC"/>
    <property type="match status" value="1"/>
</dbReference>
<comment type="caution">
    <text evidence="2">The sequence shown here is derived from an EMBL/GenBank/DDBJ whole genome shotgun (WGS) entry which is preliminary data.</text>
</comment>
<accession>A0A5R9GMS7</accession>
<dbReference type="Gene3D" id="3.90.870.10">
    <property type="entry name" value="DHBP synthase"/>
    <property type="match status" value="1"/>
</dbReference>
<dbReference type="InterPro" id="IPR006070">
    <property type="entry name" value="Sua5-like_dom"/>
</dbReference>
<dbReference type="InterPro" id="IPR052532">
    <property type="entry name" value="SUA5_domain"/>
</dbReference>
<dbReference type="PROSITE" id="PS51163">
    <property type="entry name" value="YRDC"/>
    <property type="match status" value="1"/>
</dbReference>
<proteinExistence type="predicted"/>
<dbReference type="Proteomes" id="UP000306585">
    <property type="component" value="Unassembled WGS sequence"/>
</dbReference>
<dbReference type="RefSeq" id="WP_138240101.1">
    <property type="nucleotide sequence ID" value="NZ_VBRY01000013.1"/>
</dbReference>
<evidence type="ECO:0000259" key="1">
    <source>
        <dbReference type="PROSITE" id="PS51163"/>
    </source>
</evidence>
<dbReference type="EMBL" id="VBRY01000013">
    <property type="protein sequence ID" value="TLS65723.1"/>
    <property type="molecule type" value="Genomic_DNA"/>
</dbReference>
<sequence length="205" mass="22887">MHVFEHLRMNPERPQIRQIKRGGELLRQGCFLVVPTDSTYVLLCLPESVDAIADIRRLRRLDDTHLWSVMCADLSQAAMCVSMDNHAHRVLKRCLPGPYTFILPANSQLPRRIFGKRRDVGIRMPDHPVCSMLLEEMATPLLATTLELPGEDGAAFDPDEFVPLLKHFSCGVMDAGWGGMEPTTVVDLCDGEPILVRQGTGAWPA</sequence>
<evidence type="ECO:0000313" key="2">
    <source>
        <dbReference type="EMBL" id="TLS65723.1"/>
    </source>
</evidence>
<dbReference type="PANTHER" id="PTHR42828">
    <property type="entry name" value="DHBP SYNTHASE RIBB-LIKE ALPHA/BETA DOMAIN-CONTAINING PROTEIN"/>
    <property type="match status" value="1"/>
</dbReference>
<dbReference type="NCBIfam" id="TIGR00057">
    <property type="entry name" value="L-threonylcarbamoyladenylate synthase"/>
    <property type="match status" value="1"/>
</dbReference>
<dbReference type="AlphaFoldDB" id="A0A5R9GMS7"/>
<gene>
    <name evidence="2" type="ORF">FEF65_12175</name>
</gene>
<reference evidence="2 3" key="1">
    <citation type="journal article" date="2019" name="Appl. Environ. Microbiol.">
        <title>Environmental Evidence and Genomic Insight of Iron-oxidizing Bacteria Preference Towards More Corrosion Resistant Stainless Steel at Higher Salinities.</title>
        <authorList>
            <person name="Garrison C.E."/>
            <person name="Price K.A."/>
            <person name="Field E.K."/>
        </authorList>
    </citation>
    <scope>NUCLEOTIDE SEQUENCE [LARGE SCALE GENOMIC DNA]</scope>
    <source>
        <strain evidence="2 3">P3</strain>
    </source>
</reference>
<organism evidence="2 3">
    <name type="scientific">Mariprofundus erugo</name>
    <dbReference type="NCBI Taxonomy" id="2528639"/>
    <lineage>
        <taxon>Bacteria</taxon>
        <taxon>Pseudomonadati</taxon>
        <taxon>Pseudomonadota</taxon>
        <taxon>Candidatius Mariprofundia</taxon>
        <taxon>Mariprofundales</taxon>
        <taxon>Mariprofundaceae</taxon>
        <taxon>Mariprofundus</taxon>
    </lineage>
</organism>
<feature type="domain" description="YrdC-like" evidence="1">
    <location>
        <begin position="16"/>
        <end position="201"/>
    </location>
</feature>